<evidence type="ECO:0000313" key="7">
    <source>
        <dbReference type="EMBL" id="QCI28577.1"/>
    </source>
</evidence>
<evidence type="ECO:0000256" key="1">
    <source>
        <dbReference type="ARBA" id="ARBA00003416"/>
    </source>
</evidence>
<feature type="coiled-coil region" evidence="5">
    <location>
        <begin position="26"/>
        <end position="106"/>
    </location>
</feature>
<evidence type="ECO:0000313" key="10">
    <source>
        <dbReference type="Proteomes" id="UP000298805"/>
    </source>
</evidence>
<keyword evidence="6" id="KW-0472">Membrane</keyword>
<feature type="coiled-coil region" evidence="5">
    <location>
        <begin position="152"/>
        <end position="182"/>
    </location>
</feature>
<protein>
    <submittedName>
        <fullName evidence="8">DNA recombination protein RmuC</fullName>
    </submittedName>
</protein>
<evidence type="ECO:0000256" key="4">
    <source>
        <dbReference type="ARBA" id="ARBA00023172"/>
    </source>
</evidence>
<keyword evidence="10" id="KW-1185">Reference proteome</keyword>
<keyword evidence="6" id="KW-1133">Transmembrane helix</keyword>
<dbReference type="Proteomes" id="UP000298805">
    <property type="component" value="Chromosome"/>
</dbReference>
<dbReference type="GO" id="GO:0006310">
    <property type="term" value="P:DNA recombination"/>
    <property type="evidence" value="ECO:0007669"/>
    <property type="project" value="UniProtKB-KW"/>
</dbReference>
<dbReference type="AlphaFoldDB" id="A0AAJ4RDP9"/>
<dbReference type="RefSeq" id="WP_123351609.1">
    <property type="nucleotide sequence ID" value="NZ_CP027432.2"/>
</dbReference>
<reference evidence="8 9" key="2">
    <citation type="submission" date="2018-11" db="EMBL/GenBank/DDBJ databases">
        <title>Genomic Encyclopedia of Type Strains, Phase IV (KMG-IV): sequencing the most valuable type-strain genomes for metagenomic binning, comparative biology and taxonomic classification.</title>
        <authorList>
            <person name="Goeker M."/>
        </authorList>
    </citation>
    <scope>NUCLEOTIDE SEQUENCE [LARGE SCALE GENOMIC DNA]</scope>
    <source>
        <strain evidence="8 9">DSM 27783</strain>
    </source>
</reference>
<comment type="function">
    <text evidence="1">Involved in DNA recombination.</text>
</comment>
<dbReference type="EMBL" id="RJVK01000001">
    <property type="protein sequence ID" value="ROR40694.1"/>
    <property type="molecule type" value="Genomic_DNA"/>
</dbReference>
<dbReference type="PANTHER" id="PTHR30563">
    <property type="entry name" value="DNA RECOMBINATION PROTEIN RMUC"/>
    <property type="match status" value="1"/>
</dbReference>
<reference evidence="7" key="3">
    <citation type="submission" date="2019-06" db="EMBL/GenBank/DDBJ databases">
        <title>A comparative analysis of the Nautiliaceae.</title>
        <authorList>
            <person name="Grosche A."/>
            <person name="Smedile F."/>
            <person name="Vetriani C."/>
        </authorList>
    </citation>
    <scope>NUCLEOTIDE SEQUENCE</scope>
    <source>
        <strain evidence="7">TB6</strain>
    </source>
</reference>
<reference evidence="10" key="1">
    <citation type="submission" date="2018-03" db="EMBL/GenBank/DDBJ databases">
        <title>A comparative analysis of the Nautiliaceae.</title>
        <authorList>
            <person name="Grosche A."/>
            <person name="Smedile F."/>
            <person name="Vetriani C."/>
        </authorList>
    </citation>
    <scope>NUCLEOTIDE SEQUENCE [LARGE SCALE GENOMIC DNA]</scope>
    <source>
        <strain evidence="10">TB6</strain>
    </source>
</reference>
<feature type="transmembrane region" description="Helical" evidence="6">
    <location>
        <begin position="6"/>
        <end position="27"/>
    </location>
</feature>
<evidence type="ECO:0000256" key="6">
    <source>
        <dbReference type="SAM" id="Phobius"/>
    </source>
</evidence>
<name>A0AAJ4RDP9_9BACT</name>
<accession>A0AAJ4RDP9</accession>
<evidence type="ECO:0000256" key="3">
    <source>
        <dbReference type="ARBA" id="ARBA00023054"/>
    </source>
</evidence>
<sequence length="412" mass="47748">MSEFYIGAIAFLVVSLIVLVFIAFKIAKQKSHIENLRKNLEELKRINEELNSQKELLRQELSKAKSEIARLDTMLDVKEKEFFEKTKLLEESKENLKNELKNIAYEIVKNAKDEISNESKRSIGEVITPLKSDIDEFKTSLKHLYESELKSLGFLQNELLNLKELNKNLAKEAENLAKAFSSDKKAQGIWGEMVLSKILELSGLREGIEYKKEVAFGTKRPDVIVYLPQNRAVIIDAKTSFNAYKKYIDTGDEKYLKEQVKAIKSRIEELSVRDYENIEELNTLDFVFLFVPVEAALNAAIEYDPSLFEFAYKKRVILVTPSTLLTALRAIENSWRSERQIKNLKNAVKKADDIYTKAVNFIEEFEKIEKNIHTLQKTYDNANIKLRGNQGLLYQLERFKKIMDLKPKKELD</sequence>
<keyword evidence="4" id="KW-0233">DNA recombination</keyword>
<dbReference type="Proteomes" id="UP000272781">
    <property type="component" value="Unassembled WGS sequence"/>
</dbReference>
<dbReference type="InterPro" id="IPR003798">
    <property type="entry name" value="DNA_recombination_RmuC"/>
</dbReference>
<keyword evidence="3 5" id="KW-0175">Coiled coil</keyword>
<dbReference type="PANTHER" id="PTHR30563:SF0">
    <property type="entry name" value="DNA RECOMBINATION PROTEIN RMUC"/>
    <property type="match status" value="1"/>
</dbReference>
<organism evidence="8 9">
    <name type="scientific">Caminibacter pacificus</name>
    <dbReference type="NCBI Taxonomy" id="1424653"/>
    <lineage>
        <taxon>Bacteria</taxon>
        <taxon>Pseudomonadati</taxon>
        <taxon>Campylobacterota</taxon>
        <taxon>Epsilonproteobacteria</taxon>
        <taxon>Nautiliales</taxon>
        <taxon>Nautiliaceae</taxon>
        <taxon>Caminibacter</taxon>
    </lineage>
</organism>
<evidence type="ECO:0000256" key="2">
    <source>
        <dbReference type="ARBA" id="ARBA00009840"/>
    </source>
</evidence>
<evidence type="ECO:0000313" key="9">
    <source>
        <dbReference type="Proteomes" id="UP000272781"/>
    </source>
</evidence>
<proteinExistence type="inferred from homology"/>
<evidence type="ECO:0000256" key="5">
    <source>
        <dbReference type="SAM" id="Coils"/>
    </source>
</evidence>
<dbReference type="EMBL" id="CP027432">
    <property type="protein sequence ID" value="QCI28577.1"/>
    <property type="molecule type" value="Genomic_DNA"/>
</dbReference>
<gene>
    <name evidence="7" type="primary">rmuC</name>
    <name evidence="7" type="ORF">C6V80_06255</name>
    <name evidence="8" type="ORF">EDC58_0173</name>
</gene>
<comment type="similarity">
    <text evidence="2">Belongs to the RmuC family.</text>
</comment>
<keyword evidence="6" id="KW-0812">Transmembrane</keyword>
<dbReference type="Pfam" id="PF02646">
    <property type="entry name" value="RmuC"/>
    <property type="match status" value="1"/>
</dbReference>
<evidence type="ECO:0000313" key="8">
    <source>
        <dbReference type="EMBL" id="ROR40694.1"/>
    </source>
</evidence>